<keyword evidence="1" id="KW-0812">Transmembrane</keyword>
<keyword evidence="1" id="KW-1133">Transmembrane helix</keyword>
<evidence type="ECO:0008006" key="4">
    <source>
        <dbReference type="Google" id="ProtNLM"/>
    </source>
</evidence>
<dbReference type="AlphaFoldDB" id="A0A1G2G6E9"/>
<name>A0A1G2G6E9_9BACT</name>
<dbReference type="InterPro" id="IPR007060">
    <property type="entry name" value="FtsL/DivIC"/>
</dbReference>
<proteinExistence type="predicted"/>
<feature type="transmembrane region" description="Helical" evidence="1">
    <location>
        <begin position="21"/>
        <end position="46"/>
    </location>
</feature>
<dbReference type="Pfam" id="PF04977">
    <property type="entry name" value="DivIC"/>
    <property type="match status" value="1"/>
</dbReference>
<dbReference type="Proteomes" id="UP000177785">
    <property type="component" value="Unassembled WGS sequence"/>
</dbReference>
<reference evidence="2 3" key="1">
    <citation type="journal article" date="2016" name="Nat. Commun.">
        <title>Thousands of microbial genomes shed light on interconnected biogeochemical processes in an aquifer system.</title>
        <authorList>
            <person name="Anantharaman K."/>
            <person name="Brown C.T."/>
            <person name="Hug L.A."/>
            <person name="Sharon I."/>
            <person name="Castelle C.J."/>
            <person name="Probst A.J."/>
            <person name="Thomas B.C."/>
            <person name="Singh A."/>
            <person name="Wilkins M.J."/>
            <person name="Karaoz U."/>
            <person name="Brodie E.L."/>
            <person name="Williams K.H."/>
            <person name="Hubbard S.S."/>
            <person name="Banfield J.F."/>
        </authorList>
    </citation>
    <scope>NUCLEOTIDE SEQUENCE [LARGE SCALE GENOMIC DNA]</scope>
</reference>
<dbReference type="STRING" id="1802115.A2756_00850"/>
<keyword evidence="1" id="KW-0472">Membrane</keyword>
<accession>A0A1G2G6E9</accession>
<gene>
    <name evidence="2" type="ORF">A2756_00850</name>
</gene>
<sequence length="145" mass="16636">MPIVYSFMRDFQEKRRVREFFASRTVVVVLFLLVVSMGLATFRALMQSWEVERERQAIASRVEDLIRKKGSLSDKLDDLETGKGIEREARERLNLRRPGEELVIIQDHKKPDADRLATSSPASGLKNFFYKLFHVFGGASSSLAE</sequence>
<evidence type="ECO:0000313" key="3">
    <source>
        <dbReference type="Proteomes" id="UP000177785"/>
    </source>
</evidence>
<comment type="caution">
    <text evidence="2">The sequence shown here is derived from an EMBL/GenBank/DDBJ whole genome shotgun (WGS) entry which is preliminary data.</text>
</comment>
<evidence type="ECO:0000313" key="2">
    <source>
        <dbReference type="EMBL" id="OGZ45550.1"/>
    </source>
</evidence>
<organism evidence="2 3">
    <name type="scientific">Candidatus Ryanbacteria bacterium RIFCSPHIGHO2_01_FULL_48_27</name>
    <dbReference type="NCBI Taxonomy" id="1802115"/>
    <lineage>
        <taxon>Bacteria</taxon>
        <taxon>Candidatus Ryaniibacteriota</taxon>
    </lineage>
</organism>
<protein>
    <recommendedName>
        <fullName evidence="4">Cell division protein FtsL</fullName>
    </recommendedName>
</protein>
<dbReference type="EMBL" id="MHNL01000006">
    <property type="protein sequence ID" value="OGZ45550.1"/>
    <property type="molecule type" value="Genomic_DNA"/>
</dbReference>
<evidence type="ECO:0000256" key="1">
    <source>
        <dbReference type="SAM" id="Phobius"/>
    </source>
</evidence>